<dbReference type="Proteomes" id="UP000076584">
    <property type="component" value="Unassembled WGS sequence"/>
</dbReference>
<evidence type="ECO:0000259" key="12">
    <source>
        <dbReference type="Pfam" id="PF02463"/>
    </source>
</evidence>
<evidence type="ECO:0000256" key="3">
    <source>
        <dbReference type="ARBA" id="ARBA00010171"/>
    </source>
</evidence>
<comment type="subcellular location">
    <subcellularLocation>
        <location evidence="2">Chromosome</location>
    </subcellularLocation>
    <subcellularLocation>
        <location evidence="1">Nucleus</location>
    </subcellularLocation>
</comment>
<reference evidence="13 14" key="1">
    <citation type="submission" date="2015-06" db="EMBL/GenBank/DDBJ databases">
        <title>Survival trade-offs in plant roots during colonization by closely related pathogenic and mutualistic fungi.</title>
        <authorList>
            <person name="Hacquard S."/>
            <person name="Kracher B."/>
            <person name="Hiruma K."/>
            <person name="Weinman A."/>
            <person name="Muench P."/>
            <person name="Garrido Oter R."/>
            <person name="Ver Loren van Themaat E."/>
            <person name="Dallerey J.-F."/>
            <person name="Damm U."/>
            <person name="Henrissat B."/>
            <person name="Lespinet O."/>
            <person name="Thon M."/>
            <person name="Kemen E."/>
            <person name="McHardy A.C."/>
            <person name="Schulze-Lefert P."/>
            <person name="O'Connell R.J."/>
        </authorList>
    </citation>
    <scope>NUCLEOTIDE SEQUENCE [LARGE SCALE GENOMIC DNA]</scope>
    <source>
        <strain evidence="13 14">MAFF 238704</strain>
    </source>
</reference>
<dbReference type="GO" id="GO:0005524">
    <property type="term" value="F:ATP binding"/>
    <property type="evidence" value="ECO:0007669"/>
    <property type="project" value="UniProtKB-KW"/>
</dbReference>
<feature type="coiled-coil region" evidence="10">
    <location>
        <begin position="405"/>
        <end position="504"/>
    </location>
</feature>
<dbReference type="GO" id="GO:0030915">
    <property type="term" value="C:Smc5-Smc6 complex"/>
    <property type="evidence" value="ECO:0007669"/>
    <property type="project" value="TreeGrafter"/>
</dbReference>
<evidence type="ECO:0000313" key="14">
    <source>
        <dbReference type="Proteomes" id="UP000076584"/>
    </source>
</evidence>
<dbReference type="EMBL" id="LFIW01002185">
    <property type="protein sequence ID" value="KZL78957.1"/>
    <property type="molecule type" value="Genomic_DNA"/>
</dbReference>
<evidence type="ECO:0000313" key="13">
    <source>
        <dbReference type="EMBL" id="KZL78957.1"/>
    </source>
</evidence>
<evidence type="ECO:0000256" key="9">
    <source>
        <dbReference type="ARBA" id="ARBA00023242"/>
    </source>
</evidence>
<dbReference type="STRING" id="1573173.A0A166ZIE0"/>
<keyword evidence="14" id="KW-1185">Reference proteome</keyword>
<protein>
    <recommendedName>
        <fullName evidence="4">Structural maintenance of chromosomes protein 5</fullName>
    </recommendedName>
</protein>
<dbReference type="Pfam" id="PF02463">
    <property type="entry name" value="SMC_N"/>
    <property type="match status" value="1"/>
</dbReference>
<keyword evidence="7" id="KW-0067">ATP-binding</keyword>
<dbReference type="GO" id="GO:0003697">
    <property type="term" value="F:single-stranded DNA binding"/>
    <property type="evidence" value="ECO:0007669"/>
    <property type="project" value="TreeGrafter"/>
</dbReference>
<evidence type="ECO:0000256" key="11">
    <source>
        <dbReference type="SAM" id="MobiDB-lite"/>
    </source>
</evidence>
<feature type="compositionally biased region" description="Acidic residues" evidence="11">
    <location>
        <begin position="88"/>
        <end position="97"/>
    </location>
</feature>
<feature type="coiled-coil region" evidence="10">
    <location>
        <begin position="958"/>
        <end position="995"/>
    </location>
</feature>
<evidence type="ECO:0000256" key="6">
    <source>
        <dbReference type="ARBA" id="ARBA00022741"/>
    </source>
</evidence>
<comment type="caution">
    <text evidence="13">The sequence shown here is derived from an EMBL/GenBank/DDBJ whole genome shotgun (WGS) entry which is preliminary data.</text>
</comment>
<proteinExistence type="inferred from homology"/>
<keyword evidence="6" id="KW-0547">Nucleotide-binding</keyword>
<dbReference type="SUPFAM" id="SSF52540">
    <property type="entry name" value="P-loop containing nucleoside triphosphate hydrolases"/>
    <property type="match status" value="2"/>
</dbReference>
<organism evidence="13 14">
    <name type="scientific">Colletotrichum incanum</name>
    <name type="common">Soybean anthracnose fungus</name>
    <dbReference type="NCBI Taxonomy" id="1573173"/>
    <lineage>
        <taxon>Eukaryota</taxon>
        <taxon>Fungi</taxon>
        <taxon>Dikarya</taxon>
        <taxon>Ascomycota</taxon>
        <taxon>Pezizomycotina</taxon>
        <taxon>Sordariomycetes</taxon>
        <taxon>Hypocreomycetidae</taxon>
        <taxon>Glomerellales</taxon>
        <taxon>Glomerellaceae</taxon>
        <taxon>Colletotrichum</taxon>
        <taxon>Colletotrichum spaethianum species complex</taxon>
    </lineage>
</organism>
<evidence type="ECO:0000256" key="10">
    <source>
        <dbReference type="SAM" id="Coils"/>
    </source>
</evidence>
<dbReference type="InterPro" id="IPR003395">
    <property type="entry name" value="RecF/RecN/SMC_N"/>
</dbReference>
<evidence type="ECO:0000256" key="8">
    <source>
        <dbReference type="ARBA" id="ARBA00023054"/>
    </source>
</evidence>
<dbReference type="FunFam" id="3.40.50.300:FF:001301">
    <property type="entry name" value="Structural maintenance of chromosomes 5"/>
    <property type="match status" value="1"/>
</dbReference>
<feature type="compositionally biased region" description="Polar residues" evidence="11">
    <location>
        <begin position="102"/>
        <end position="113"/>
    </location>
</feature>
<evidence type="ECO:0000256" key="4">
    <source>
        <dbReference type="ARBA" id="ARBA00018687"/>
    </source>
</evidence>
<keyword evidence="9" id="KW-0539">Nucleus</keyword>
<name>A0A166ZIE0_COLIC</name>
<comment type="similarity">
    <text evidence="3">Belongs to the SMC family. SMC5 subfamily.</text>
</comment>
<evidence type="ECO:0000256" key="2">
    <source>
        <dbReference type="ARBA" id="ARBA00004286"/>
    </source>
</evidence>
<sequence>LNHQTSYLHCPFNTNYARIDDSCHLHLTLPQPRLHSLTLPSAFYDTINMSSRPSGRRRRRDLEDDDSEERSDASDGPKRPRLGRRADDVDDDDDEEDPRNGVHTNGVNGTTIQLDKDGFSPGAIRRVKVENFVTYEMAEFFPGPNLNMVIGPNGTGKSSLVCAICLGLGFSPKHLGRAGNVKEFVKHGKSSAIIEIELQRRPQDRSHHVIRVQIDRERNSQKWWLNGKDATHKTIQGLMRDLKIQVDNLCQFLPQDRVVEFASATPVDLLHETLRAAAPQEMLDWQKSLQDLHKDQKELQRGSDSAGDHLRQLEDRQNDMQQDVDRLREIEEAQQQIADLADARAVADYLESKALYKEKKKQEKLAQKNLQKLEQEAAPSLQAVNRKQEYHDEVATVVRRRKDILRRAEASADTALNRVEDADEQIKAVEANIETNRKGFEAKKQELGKIRSKIGALENQKKNKPPEFNAQEHNSQIREKEHQLRELEADQRQTEGKIREIKEQGHAKIQTKNTLIRELEGLDSQQGQVINFIQKKWPDVAKGYFWLQENASMFEKEVFGPPALCCSVKDERFSDQIQALLHNDDFLCFTAQTREDHKKLSHYLYKELSLSVNVRSILRPLDDFRPKMSRDELNVLGIDAFALDMLVGPEPVLAMLCNEKKLNAAGIALKDVNDAQYERIAQGEVINSWATGRQLYRVSRRKDLGPGAVSTMTRGIQQGMFWTDQPVDEAEKNEIRRKISEVEAEYNTLKAQNTEIREQMAGFASMKKDINDDLKTLRERKNELQKAHNAYQAIPVKLETEKRALDQKKVEVEEARTANLQLSFDLDNALVHKAKATLQHHAAIAAIRTAQEVLLEAQIREIEAKSDVQGLKARNTELVQMLEEEKSNIVAFSEESQRARRRAEEAQTKVIEIFAKDETRKDLLEELARNKTVEDIDNDITAKQSSIELIQVANPGALREFEKRAREIEKLRSKMEASTTKLDHLNRQIIKIREKWEPKLDELVSKISDAFSYNFEQINCAGEIRIHKDEDFDQWALDIMVKFRENETLQQLNQHRQSGGERAVSTIFYLMALQSMAQSPFRVVDEINQGMDPRNERMVHERMVEIACREHTSQYFLITPKLLTGLRYDPRMRVLCIASGTHMPKDGKKLDFARCLKIHKRVAAGA</sequence>
<feature type="coiled-coil region" evidence="10">
    <location>
        <begin position="868"/>
        <end position="909"/>
    </location>
</feature>
<dbReference type="InterPro" id="IPR027417">
    <property type="entry name" value="P-loop_NTPase"/>
</dbReference>
<feature type="region of interest" description="Disordered" evidence="11">
    <location>
        <begin position="46"/>
        <end position="118"/>
    </location>
</feature>
<evidence type="ECO:0000256" key="7">
    <source>
        <dbReference type="ARBA" id="ARBA00022840"/>
    </source>
</evidence>
<evidence type="ECO:0000256" key="1">
    <source>
        <dbReference type="ARBA" id="ARBA00004123"/>
    </source>
</evidence>
<dbReference type="GO" id="GO:0005634">
    <property type="term" value="C:nucleus"/>
    <property type="evidence" value="ECO:0007669"/>
    <property type="project" value="UniProtKB-SubCell"/>
</dbReference>
<dbReference type="PANTHER" id="PTHR45916:SF1">
    <property type="entry name" value="STRUCTURAL MAINTENANCE OF CHROMOSOMES PROTEIN 5"/>
    <property type="match status" value="1"/>
</dbReference>
<feature type="non-terminal residue" evidence="13">
    <location>
        <position position="1"/>
    </location>
</feature>
<keyword evidence="5" id="KW-0158">Chromosome</keyword>
<evidence type="ECO:0000256" key="5">
    <source>
        <dbReference type="ARBA" id="ARBA00022454"/>
    </source>
</evidence>
<dbReference type="AlphaFoldDB" id="A0A166ZIE0"/>
<keyword evidence="8 10" id="KW-0175">Coiled coil</keyword>
<dbReference type="PANTHER" id="PTHR45916">
    <property type="entry name" value="STRUCTURAL MAINTENANCE OF CHROMOSOMES PROTEIN 5"/>
    <property type="match status" value="1"/>
</dbReference>
<feature type="coiled-coil region" evidence="10">
    <location>
        <begin position="310"/>
        <end position="376"/>
    </location>
</feature>
<dbReference type="GO" id="GO:0000724">
    <property type="term" value="P:double-strand break repair via homologous recombination"/>
    <property type="evidence" value="ECO:0007669"/>
    <property type="project" value="TreeGrafter"/>
</dbReference>
<gene>
    <name evidence="13" type="ORF">CI238_02262</name>
</gene>
<accession>A0A166ZIE0</accession>
<feature type="coiled-coil region" evidence="10">
    <location>
        <begin position="732"/>
        <end position="818"/>
    </location>
</feature>
<feature type="domain" description="RecF/RecN/SMC N-terminal" evidence="12">
    <location>
        <begin position="124"/>
        <end position="1119"/>
    </location>
</feature>
<dbReference type="Gene3D" id="3.40.50.300">
    <property type="entry name" value="P-loop containing nucleotide triphosphate hydrolases"/>
    <property type="match status" value="2"/>
</dbReference>